<dbReference type="VEuPathDB" id="VectorBase:ISCI001623"/>
<dbReference type="AlphaFoldDB" id="B7P640"/>
<accession>B7P640</accession>
<dbReference type="PaxDb" id="6945-B7P640"/>
<dbReference type="PANTHER" id="PTHR35385:SF2">
    <property type="entry name" value="PROTEIN B, PUTATIVE-RELATED"/>
    <property type="match status" value="1"/>
</dbReference>
<sequence length="93" mass="10446">MVFHQKWRCQQSSVGKTAGRHATNCPAFVDIKIKKINKNTKKNDAFLKKAVPLAAVIKLREDHSHNPGCADELRLLKSTADTRALFHGYFKVG</sequence>
<name>B7P640_IXOSC</name>
<evidence type="ECO:0000313" key="1">
    <source>
        <dbReference type="EMBL" id="EEC02062.1"/>
    </source>
</evidence>
<protein>
    <submittedName>
        <fullName evidence="1 2">Uncharacterized protein</fullName>
    </submittedName>
</protein>
<reference evidence="2" key="2">
    <citation type="submission" date="2020-05" db="UniProtKB">
        <authorList>
            <consortium name="EnsemblMetazoa"/>
        </authorList>
    </citation>
    <scope>IDENTIFICATION</scope>
    <source>
        <strain evidence="2">wikel</strain>
    </source>
</reference>
<dbReference type="OrthoDB" id="6484970at2759"/>
<reference evidence="1 3" key="1">
    <citation type="submission" date="2008-03" db="EMBL/GenBank/DDBJ databases">
        <title>Annotation of Ixodes scapularis.</title>
        <authorList>
            <consortium name="Ixodes scapularis Genome Project Consortium"/>
            <person name="Caler E."/>
            <person name="Hannick L.I."/>
            <person name="Bidwell S."/>
            <person name="Joardar V."/>
            <person name="Thiagarajan M."/>
            <person name="Amedeo P."/>
            <person name="Galinsky K.J."/>
            <person name="Schobel S."/>
            <person name="Inman J."/>
            <person name="Hostetler J."/>
            <person name="Miller J."/>
            <person name="Hammond M."/>
            <person name="Megy K."/>
            <person name="Lawson D."/>
            <person name="Kodira C."/>
            <person name="Sutton G."/>
            <person name="Meyer J."/>
            <person name="Hill C.A."/>
            <person name="Birren B."/>
            <person name="Nene V."/>
            <person name="Collins F."/>
            <person name="Alarcon-Chaidez F."/>
            <person name="Wikel S."/>
            <person name="Strausberg R."/>
        </authorList>
    </citation>
    <scope>NUCLEOTIDE SEQUENCE [LARGE SCALE GENOMIC DNA]</scope>
    <source>
        <strain evidence="3">Wikel</strain>
        <strain evidence="1">Wikel colony</strain>
    </source>
</reference>
<organism>
    <name type="scientific">Ixodes scapularis</name>
    <name type="common">Black-legged tick</name>
    <name type="synonym">Deer tick</name>
    <dbReference type="NCBI Taxonomy" id="6945"/>
    <lineage>
        <taxon>Eukaryota</taxon>
        <taxon>Metazoa</taxon>
        <taxon>Ecdysozoa</taxon>
        <taxon>Arthropoda</taxon>
        <taxon>Chelicerata</taxon>
        <taxon>Arachnida</taxon>
        <taxon>Acari</taxon>
        <taxon>Parasitiformes</taxon>
        <taxon>Ixodida</taxon>
        <taxon>Ixodoidea</taxon>
        <taxon>Ixodidae</taxon>
        <taxon>Ixodinae</taxon>
        <taxon>Ixodes</taxon>
    </lineage>
</organism>
<gene>
    <name evidence="1" type="ORF">IscW_ISCW001623</name>
</gene>
<proteinExistence type="predicted"/>
<dbReference type="VEuPathDB" id="VectorBase:ISCW001623"/>
<evidence type="ECO:0000313" key="2">
    <source>
        <dbReference type="EnsemblMetazoa" id="ISCW001623-PA"/>
    </source>
</evidence>
<dbReference type="EMBL" id="DS644179">
    <property type="protein sequence ID" value="EEC02062.1"/>
    <property type="molecule type" value="Genomic_DNA"/>
</dbReference>
<dbReference type="Proteomes" id="UP000001555">
    <property type="component" value="Unassembled WGS sequence"/>
</dbReference>
<dbReference type="InParanoid" id="B7P640"/>
<keyword evidence="3" id="KW-1185">Reference proteome</keyword>
<dbReference type="HOGENOM" id="CLU_2402071_0_0_1"/>
<dbReference type="VEuPathDB" id="VectorBase:ISCP_017866"/>
<evidence type="ECO:0000313" key="3">
    <source>
        <dbReference type="Proteomes" id="UP000001555"/>
    </source>
</evidence>
<dbReference type="PANTHER" id="PTHR35385">
    <property type="entry name" value="PROTEIN B, PUTATIVE-RELATED-RELATED"/>
    <property type="match status" value="1"/>
</dbReference>
<dbReference type="EMBL" id="ABJB010390349">
    <property type="status" value="NOT_ANNOTATED_CDS"/>
    <property type="molecule type" value="Genomic_DNA"/>
</dbReference>
<dbReference type="EnsemblMetazoa" id="ISCW001623-RA">
    <property type="protein sequence ID" value="ISCW001623-PA"/>
    <property type="gene ID" value="ISCW001623"/>
</dbReference>